<keyword evidence="1" id="KW-0479">Metal-binding</keyword>
<evidence type="ECO:0000313" key="4">
    <source>
        <dbReference type="EMBL" id="KAK3082479.1"/>
    </source>
</evidence>
<keyword evidence="5" id="KW-1185">Reference proteome</keyword>
<evidence type="ECO:0000313" key="5">
    <source>
        <dbReference type="Proteomes" id="UP001186944"/>
    </source>
</evidence>
<keyword evidence="1" id="KW-0862">Zinc</keyword>
<dbReference type="Proteomes" id="UP001186944">
    <property type="component" value="Unassembled WGS sequence"/>
</dbReference>
<feature type="domain" description="CCHC-type" evidence="3">
    <location>
        <begin position="72"/>
        <end position="87"/>
    </location>
</feature>
<gene>
    <name evidence="4" type="ORF">FSP39_009698</name>
</gene>
<dbReference type="PROSITE" id="PS50158">
    <property type="entry name" value="ZF_CCHC"/>
    <property type="match status" value="1"/>
</dbReference>
<comment type="caution">
    <text evidence="4">The sequence shown here is derived from an EMBL/GenBank/DDBJ whole genome shotgun (WGS) entry which is preliminary data.</text>
</comment>
<evidence type="ECO:0000259" key="3">
    <source>
        <dbReference type="PROSITE" id="PS50158"/>
    </source>
</evidence>
<dbReference type="EMBL" id="VSWD01000377">
    <property type="protein sequence ID" value="KAK3082479.1"/>
    <property type="molecule type" value="Genomic_DNA"/>
</dbReference>
<organism evidence="4 5">
    <name type="scientific">Pinctada imbricata</name>
    <name type="common">Atlantic pearl-oyster</name>
    <name type="synonym">Pinctada martensii</name>
    <dbReference type="NCBI Taxonomy" id="66713"/>
    <lineage>
        <taxon>Eukaryota</taxon>
        <taxon>Metazoa</taxon>
        <taxon>Spiralia</taxon>
        <taxon>Lophotrochozoa</taxon>
        <taxon>Mollusca</taxon>
        <taxon>Bivalvia</taxon>
        <taxon>Autobranchia</taxon>
        <taxon>Pteriomorphia</taxon>
        <taxon>Pterioida</taxon>
        <taxon>Pterioidea</taxon>
        <taxon>Pteriidae</taxon>
        <taxon>Pinctada</taxon>
    </lineage>
</organism>
<protein>
    <recommendedName>
        <fullName evidence="3">CCHC-type domain-containing protein</fullName>
    </recommendedName>
</protein>
<name>A0AA88XC66_PINIB</name>
<evidence type="ECO:0000256" key="2">
    <source>
        <dbReference type="SAM" id="MobiDB-lite"/>
    </source>
</evidence>
<accession>A0AA88XC66</accession>
<dbReference type="Gene3D" id="4.10.60.10">
    <property type="entry name" value="Zinc finger, CCHC-type"/>
    <property type="match status" value="1"/>
</dbReference>
<dbReference type="SMART" id="SM00343">
    <property type="entry name" value="ZnF_C2HC"/>
    <property type="match status" value="1"/>
</dbReference>
<dbReference type="InterPro" id="IPR036875">
    <property type="entry name" value="Znf_CCHC_sf"/>
</dbReference>
<feature type="compositionally biased region" description="Polar residues" evidence="2">
    <location>
        <begin position="45"/>
        <end position="57"/>
    </location>
</feature>
<dbReference type="SUPFAM" id="SSF57756">
    <property type="entry name" value="Retrovirus zinc finger-like domains"/>
    <property type="match status" value="1"/>
</dbReference>
<dbReference type="GO" id="GO:0008270">
    <property type="term" value="F:zinc ion binding"/>
    <property type="evidence" value="ECO:0007669"/>
    <property type="project" value="UniProtKB-KW"/>
</dbReference>
<feature type="region of interest" description="Disordered" evidence="2">
    <location>
        <begin position="83"/>
        <end position="110"/>
    </location>
</feature>
<proteinExistence type="predicted"/>
<sequence length="110" mass="12364">MVCQIHKKPQKSDDNQLGQRMSKLEDKFGSMMNQLINIDKRLREGNTNNQRLRSRSPSPAMRGRSPSPSDVCFHCQGQGHFKSNCPKLNKGNKPGHVTFASPLNDKGSKE</sequence>
<dbReference type="GO" id="GO:0003676">
    <property type="term" value="F:nucleic acid binding"/>
    <property type="evidence" value="ECO:0007669"/>
    <property type="project" value="InterPro"/>
</dbReference>
<dbReference type="Pfam" id="PF00098">
    <property type="entry name" value="zf-CCHC"/>
    <property type="match status" value="1"/>
</dbReference>
<keyword evidence="1" id="KW-0863">Zinc-finger</keyword>
<reference evidence="4" key="1">
    <citation type="submission" date="2019-08" db="EMBL/GenBank/DDBJ databases">
        <title>The improved chromosome-level genome for the pearl oyster Pinctada fucata martensii using PacBio sequencing and Hi-C.</title>
        <authorList>
            <person name="Zheng Z."/>
        </authorList>
    </citation>
    <scope>NUCLEOTIDE SEQUENCE</scope>
    <source>
        <strain evidence="4">ZZ-2019</strain>
        <tissue evidence="4">Adductor muscle</tissue>
    </source>
</reference>
<feature type="region of interest" description="Disordered" evidence="2">
    <location>
        <begin position="39"/>
        <end position="71"/>
    </location>
</feature>
<dbReference type="AlphaFoldDB" id="A0AA88XC66"/>
<dbReference type="InterPro" id="IPR001878">
    <property type="entry name" value="Znf_CCHC"/>
</dbReference>
<evidence type="ECO:0000256" key="1">
    <source>
        <dbReference type="PROSITE-ProRule" id="PRU00047"/>
    </source>
</evidence>